<dbReference type="AlphaFoldDB" id="A0A9W9MLC9"/>
<dbReference type="EMBL" id="JAPQKQ010000003">
    <property type="protein sequence ID" value="KAJ5203476.1"/>
    <property type="molecule type" value="Genomic_DNA"/>
</dbReference>
<evidence type="ECO:0000313" key="1">
    <source>
        <dbReference type="EMBL" id="KAJ5203476.1"/>
    </source>
</evidence>
<reference evidence="1" key="2">
    <citation type="journal article" date="2023" name="IMA Fungus">
        <title>Comparative genomic study of the Penicillium genus elucidates a diverse pangenome and 15 lateral gene transfer events.</title>
        <authorList>
            <person name="Petersen C."/>
            <person name="Sorensen T."/>
            <person name="Nielsen M.R."/>
            <person name="Sondergaard T.E."/>
            <person name="Sorensen J.L."/>
            <person name="Fitzpatrick D.A."/>
            <person name="Frisvad J.C."/>
            <person name="Nielsen K.L."/>
        </authorList>
    </citation>
    <scope>NUCLEOTIDE SEQUENCE</scope>
    <source>
        <strain evidence="1">IBT 20477</strain>
    </source>
</reference>
<protein>
    <submittedName>
        <fullName evidence="1">Uncharacterized protein</fullName>
    </submittedName>
</protein>
<dbReference type="Proteomes" id="UP001150942">
    <property type="component" value="Unassembled WGS sequence"/>
</dbReference>
<gene>
    <name evidence="1" type="ORF">N7449_005555</name>
</gene>
<dbReference type="OrthoDB" id="4461621at2759"/>
<evidence type="ECO:0000313" key="2">
    <source>
        <dbReference type="Proteomes" id="UP001150942"/>
    </source>
</evidence>
<proteinExistence type="predicted"/>
<name>A0A9W9MLC9_9EURO</name>
<organism evidence="1 2">
    <name type="scientific">Penicillium cf. viridicatum</name>
    <dbReference type="NCBI Taxonomy" id="2972119"/>
    <lineage>
        <taxon>Eukaryota</taxon>
        <taxon>Fungi</taxon>
        <taxon>Dikarya</taxon>
        <taxon>Ascomycota</taxon>
        <taxon>Pezizomycotina</taxon>
        <taxon>Eurotiomycetes</taxon>
        <taxon>Eurotiomycetidae</taxon>
        <taxon>Eurotiales</taxon>
        <taxon>Aspergillaceae</taxon>
        <taxon>Penicillium</taxon>
    </lineage>
</organism>
<sequence length="199" mass="22634">MPLLYLRRPLSALDEAQFGVLTCKPLKTNPLFVLKMTFFDICTDMEEFGCVLHFITSGVHSHDKGAKEILCQPDEPFFVDPPLWLPIITTSWVRAVVFLTNQLSNTAKQTLEQLIVLPIDVDSDGSSYDSRDGQLFPVYSTVPWREDAAMIDGKVEDIWELVRTLYVYPKTPERGTISFVCVDRQFELDQSVILVLADE</sequence>
<reference evidence="1" key="1">
    <citation type="submission" date="2022-11" db="EMBL/GenBank/DDBJ databases">
        <authorList>
            <person name="Petersen C."/>
        </authorList>
    </citation>
    <scope>NUCLEOTIDE SEQUENCE</scope>
    <source>
        <strain evidence="1">IBT 20477</strain>
    </source>
</reference>
<comment type="caution">
    <text evidence="1">The sequence shown here is derived from an EMBL/GenBank/DDBJ whole genome shotgun (WGS) entry which is preliminary data.</text>
</comment>
<accession>A0A9W9MLC9</accession>
<keyword evidence="2" id="KW-1185">Reference proteome</keyword>